<evidence type="ECO:0000256" key="3">
    <source>
        <dbReference type="ARBA" id="ARBA00023015"/>
    </source>
</evidence>
<feature type="domain" description="Response regulatory" evidence="8">
    <location>
        <begin position="4"/>
        <end position="117"/>
    </location>
</feature>
<name>A0A7M2YW34_9ACTN</name>
<keyword evidence="1 6" id="KW-0597">Phosphoprotein</keyword>
<feature type="modified residue" description="4-aspartylphosphate" evidence="6">
    <location>
        <position position="53"/>
    </location>
</feature>
<dbReference type="CDD" id="cd00383">
    <property type="entry name" value="trans_reg_C"/>
    <property type="match status" value="1"/>
</dbReference>
<proteinExistence type="predicted"/>
<dbReference type="RefSeq" id="WP_114796980.1">
    <property type="nucleotide sequence ID" value="NZ_QQZY01000007.1"/>
</dbReference>
<dbReference type="InterPro" id="IPR039420">
    <property type="entry name" value="WalR-like"/>
</dbReference>
<dbReference type="SUPFAM" id="SSF46894">
    <property type="entry name" value="C-terminal effector domain of the bipartite response regulators"/>
    <property type="match status" value="1"/>
</dbReference>
<reference evidence="10 11" key="1">
    <citation type="submission" date="2018-07" db="EMBL/GenBank/DDBJ databases">
        <title>High-quality-draft genome sequence of Gaiella occulta.</title>
        <authorList>
            <person name="Severino R."/>
            <person name="Froufe H.J.C."/>
            <person name="Rainey F.A."/>
            <person name="Barroso C."/>
            <person name="Albuquerque L."/>
            <person name="Lobo-Da-Cunha A."/>
            <person name="Da Costa M.S."/>
            <person name="Egas C."/>
        </authorList>
    </citation>
    <scope>NUCLEOTIDE SEQUENCE [LARGE SCALE GENOMIC DNA]</scope>
    <source>
        <strain evidence="10 11">F2-233</strain>
    </source>
</reference>
<dbReference type="Gene3D" id="1.10.10.10">
    <property type="entry name" value="Winged helix-like DNA-binding domain superfamily/Winged helix DNA-binding domain"/>
    <property type="match status" value="1"/>
</dbReference>
<feature type="domain" description="OmpR/PhoB-type" evidence="9">
    <location>
        <begin position="128"/>
        <end position="229"/>
    </location>
</feature>
<evidence type="ECO:0000259" key="9">
    <source>
        <dbReference type="PROSITE" id="PS51755"/>
    </source>
</evidence>
<evidence type="ECO:0000259" key="8">
    <source>
        <dbReference type="PROSITE" id="PS50110"/>
    </source>
</evidence>
<dbReference type="FunFam" id="3.40.50.2300:FF:000001">
    <property type="entry name" value="DNA-binding response regulator PhoB"/>
    <property type="match status" value="1"/>
</dbReference>
<dbReference type="PANTHER" id="PTHR48111:SF73">
    <property type="entry name" value="ALKALINE PHOSPHATASE SYNTHESIS TRANSCRIPTIONAL REGULATORY PROTEIN PHOP"/>
    <property type="match status" value="1"/>
</dbReference>
<dbReference type="Pfam" id="PF00072">
    <property type="entry name" value="Response_reg"/>
    <property type="match status" value="1"/>
</dbReference>
<dbReference type="SMART" id="SM00448">
    <property type="entry name" value="REC"/>
    <property type="match status" value="1"/>
</dbReference>
<dbReference type="GO" id="GO:0006355">
    <property type="term" value="P:regulation of DNA-templated transcription"/>
    <property type="evidence" value="ECO:0007669"/>
    <property type="project" value="InterPro"/>
</dbReference>
<reference evidence="11" key="2">
    <citation type="journal article" date="2019" name="MicrobiologyOpen">
        <title>High-quality draft genome sequence of Gaiella occulta isolated from a 150 meter deep mineral water borehole and comparison with the genome sequences of other deep-branching lineages of the phylum Actinobacteria.</title>
        <authorList>
            <person name="Severino R."/>
            <person name="Froufe H.J.C."/>
            <person name="Barroso C."/>
            <person name="Albuquerque L."/>
            <person name="Lobo-da-Cunha A."/>
            <person name="da Costa M.S."/>
            <person name="Egas C."/>
        </authorList>
    </citation>
    <scope>NUCLEOTIDE SEQUENCE [LARGE SCALE GENOMIC DNA]</scope>
    <source>
        <strain evidence="11">F2-233</strain>
    </source>
</reference>
<dbReference type="PANTHER" id="PTHR48111">
    <property type="entry name" value="REGULATOR OF RPOS"/>
    <property type="match status" value="1"/>
</dbReference>
<dbReference type="InterPro" id="IPR016032">
    <property type="entry name" value="Sig_transdc_resp-reg_C-effctor"/>
</dbReference>
<evidence type="ECO:0000256" key="2">
    <source>
        <dbReference type="ARBA" id="ARBA00023012"/>
    </source>
</evidence>
<dbReference type="EMBL" id="QQZY01000007">
    <property type="protein sequence ID" value="RDI73657.1"/>
    <property type="molecule type" value="Genomic_DNA"/>
</dbReference>
<evidence type="ECO:0000256" key="5">
    <source>
        <dbReference type="ARBA" id="ARBA00023163"/>
    </source>
</evidence>
<dbReference type="Pfam" id="PF00486">
    <property type="entry name" value="Trans_reg_C"/>
    <property type="match status" value="1"/>
</dbReference>
<dbReference type="InterPro" id="IPR001867">
    <property type="entry name" value="OmpR/PhoB-type_DNA-bd"/>
</dbReference>
<dbReference type="AlphaFoldDB" id="A0A7M2YW34"/>
<sequence>MNKKIVVIDDEQSVQDVVRAYLEKDGYLVYVAGNGGDGLALAERTTPALIVLDLMLPDVSGEEICRQIRQRSDVPILMLTAKASEDERVGGLQLGADDYLTKPFSPRELVARVRAVLRRSQDVETPLVEVLSFDGGALEVDTVQHEVRRDGAPVDLTPNEYKLLVTLARYPGRVYSRFELINHVQGYDFEGYERTIDAHVKNLRKKIEPDPRHPRYVETVFGAGYRLHKA</sequence>
<dbReference type="Gene3D" id="6.10.250.690">
    <property type="match status" value="1"/>
</dbReference>
<dbReference type="FunFam" id="1.10.10.10:FF:000018">
    <property type="entry name" value="DNA-binding response regulator ResD"/>
    <property type="match status" value="1"/>
</dbReference>
<evidence type="ECO:0000256" key="6">
    <source>
        <dbReference type="PROSITE-ProRule" id="PRU00169"/>
    </source>
</evidence>
<dbReference type="Gene3D" id="3.40.50.2300">
    <property type="match status" value="1"/>
</dbReference>
<dbReference type="GO" id="GO:0000156">
    <property type="term" value="F:phosphorelay response regulator activity"/>
    <property type="evidence" value="ECO:0007669"/>
    <property type="project" value="TreeGrafter"/>
</dbReference>
<gene>
    <name evidence="10" type="ORF">Gocc_2570</name>
</gene>
<evidence type="ECO:0000313" key="11">
    <source>
        <dbReference type="Proteomes" id="UP000254134"/>
    </source>
</evidence>
<dbReference type="Proteomes" id="UP000254134">
    <property type="component" value="Unassembled WGS sequence"/>
</dbReference>
<dbReference type="OrthoDB" id="4153060at2"/>
<dbReference type="GO" id="GO:0005829">
    <property type="term" value="C:cytosol"/>
    <property type="evidence" value="ECO:0007669"/>
    <property type="project" value="TreeGrafter"/>
</dbReference>
<evidence type="ECO:0000313" key="10">
    <source>
        <dbReference type="EMBL" id="RDI73657.1"/>
    </source>
</evidence>
<dbReference type="PROSITE" id="PS51755">
    <property type="entry name" value="OMPR_PHOB"/>
    <property type="match status" value="1"/>
</dbReference>
<evidence type="ECO:0000256" key="1">
    <source>
        <dbReference type="ARBA" id="ARBA00022553"/>
    </source>
</evidence>
<keyword evidence="4 7" id="KW-0238">DNA-binding</keyword>
<dbReference type="SUPFAM" id="SSF52172">
    <property type="entry name" value="CheY-like"/>
    <property type="match status" value="1"/>
</dbReference>
<dbReference type="GO" id="GO:0032993">
    <property type="term" value="C:protein-DNA complex"/>
    <property type="evidence" value="ECO:0007669"/>
    <property type="project" value="TreeGrafter"/>
</dbReference>
<keyword evidence="11" id="KW-1185">Reference proteome</keyword>
<evidence type="ECO:0000256" key="7">
    <source>
        <dbReference type="PROSITE-ProRule" id="PRU01091"/>
    </source>
</evidence>
<comment type="caution">
    <text evidence="10">The sequence shown here is derived from an EMBL/GenBank/DDBJ whole genome shotgun (WGS) entry which is preliminary data.</text>
</comment>
<organism evidence="10 11">
    <name type="scientific">Gaiella occulta</name>
    <dbReference type="NCBI Taxonomy" id="1002870"/>
    <lineage>
        <taxon>Bacteria</taxon>
        <taxon>Bacillati</taxon>
        <taxon>Actinomycetota</taxon>
        <taxon>Thermoleophilia</taxon>
        <taxon>Gaiellales</taxon>
        <taxon>Gaiellaceae</taxon>
        <taxon>Gaiella</taxon>
    </lineage>
</organism>
<dbReference type="SMART" id="SM00862">
    <property type="entry name" value="Trans_reg_C"/>
    <property type="match status" value="1"/>
</dbReference>
<dbReference type="PROSITE" id="PS50110">
    <property type="entry name" value="RESPONSE_REGULATORY"/>
    <property type="match status" value="1"/>
</dbReference>
<dbReference type="InterPro" id="IPR036388">
    <property type="entry name" value="WH-like_DNA-bd_sf"/>
</dbReference>
<accession>A0A7M2YW34</accession>
<dbReference type="InterPro" id="IPR011006">
    <property type="entry name" value="CheY-like_superfamily"/>
</dbReference>
<keyword evidence="3" id="KW-0805">Transcription regulation</keyword>
<feature type="DNA-binding region" description="OmpR/PhoB-type" evidence="7">
    <location>
        <begin position="128"/>
        <end position="229"/>
    </location>
</feature>
<dbReference type="InterPro" id="IPR001789">
    <property type="entry name" value="Sig_transdc_resp-reg_receiver"/>
</dbReference>
<keyword evidence="5" id="KW-0804">Transcription</keyword>
<dbReference type="GO" id="GO:0000976">
    <property type="term" value="F:transcription cis-regulatory region binding"/>
    <property type="evidence" value="ECO:0007669"/>
    <property type="project" value="TreeGrafter"/>
</dbReference>
<evidence type="ECO:0000256" key="4">
    <source>
        <dbReference type="ARBA" id="ARBA00023125"/>
    </source>
</evidence>
<keyword evidence="2" id="KW-0902">Two-component regulatory system</keyword>
<protein>
    <submittedName>
        <fullName evidence="10">Response regulators consisting of a CheY-like receiver domain and a winged-helix DNA-binding domain</fullName>
    </submittedName>
</protein>